<reference evidence="7 8" key="1">
    <citation type="submission" date="2022-12" db="EMBL/GenBank/DDBJ databases">
        <title>Chromosome-scale assembly of the Ensete ventricosum genome.</title>
        <authorList>
            <person name="Dussert Y."/>
            <person name="Stocks J."/>
            <person name="Wendawek A."/>
            <person name="Woldeyes F."/>
            <person name="Nichols R.A."/>
            <person name="Borrell J.S."/>
        </authorList>
    </citation>
    <scope>NUCLEOTIDE SEQUENCE [LARGE SCALE GENOMIC DNA]</scope>
    <source>
        <strain evidence="8">cv. Maze</strain>
        <tissue evidence="7">Seeds</tissue>
    </source>
</reference>
<dbReference type="GO" id="GO:0005730">
    <property type="term" value="C:nucleolus"/>
    <property type="evidence" value="ECO:0007669"/>
    <property type="project" value="TreeGrafter"/>
</dbReference>
<dbReference type="Gene3D" id="3.30.70.330">
    <property type="match status" value="1"/>
</dbReference>
<dbReference type="PANTHER" id="PTHR13112">
    <property type="entry name" value="UPF3 REGULATOR OF NONSENSE TRANSCRIPTS-LIKE PROTEIN"/>
    <property type="match status" value="1"/>
</dbReference>
<proteinExistence type="inferred from homology"/>
<comment type="caution">
    <text evidence="7">The sequence shown here is derived from an EMBL/GenBank/DDBJ whole genome shotgun (WGS) entry which is preliminary data.</text>
</comment>
<dbReference type="AlphaFoldDB" id="A0AAV8PAE0"/>
<dbReference type="CDD" id="cd12455">
    <property type="entry name" value="RRM_like_Smg4_UPF3"/>
    <property type="match status" value="1"/>
</dbReference>
<dbReference type="EMBL" id="JAQQAF010000006">
    <property type="protein sequence ID" value="KAJ8476930.1"/>
    <property type="molecule type" value="Genomic_DNA"/>
</dbReference>
<protein>
    <recommendedName>
        <fullName evidence="6">UPF3 domain-containing protein</fullName>
    </recommendedName>
</protein>
<dbReference type="Proteomes" id="UP001222027">
    <property type="component" value="Unassembled WGS sequence"/>
</dbReference>
<keyword evidence="3" id="KW-0866">Nonsense-mediated mRNA decay</keyword>
<accession>A0AAV8PAE0</accession>
<feature type="compositionally biased region" description="Basic and acidic residues" evidence="5">
    <location>
        <begin position="376"/>
        <end position="390"/>
    </location>
</feature>
<dbReference type="InterPro" id="IPR005120">
    <property type="entry name" value="UPF3_dom"/>
</dbReference>
<sequence length="476" mass="53961">MRHLPPAISQSVLMEEIDGRFAGRYDWVCFRPGKNSQKDQIHSRAYLNFNRPEDVVEFAEFFDGHIFVNEKGSQFKALVEYAPSQQVPNIWSKKDGREGTISKDPEYMEFLELISKPVEHLPSAEVQLERKEAERAGAKETPIVTPLMDFVRRKRAAKIGVQGLSSGRKVNRRGSGVSSGNSSSYRRGPQKRKGATSTYVRRNNMKKGSAKEKPTYILMSRSEEHQLQIDKSVSVAFAMGKEALEDELASGAVECGKSKLMLLKGKDKEGSDASRVLQRQVFMPSVKRSPTSASTHQASERIIKCMLSKEGHQGQPYISASHPELQIQEINLKKDKRPPLPTNASLNVKDYISHNRSLASVSDGDSNSHAAACERSIGHRDRKSDMSFASRSEDMKIHRGGRVSLSSVENGYHRHRERVPREDPLATVFTRDKYGFRNPDRIREFSGEWIHVFVWICETAATFWLWSSVYSHYWIL</sequence>
<dbReference type="InterPro" id="IPR039722">
    <property type="entry name" value="Upf3"/>
</dbReference>
<evidence type="ECO:0000256" key="1">
    <source>
        <dbReference type="ARBA" id="ARBA00004123"/>
    </source>
</evidence>
<evidence type="ECO:0000256" key="4">
    <source>
        <dbReference type="ARBA" id="ARBA00023242"/>
    </source>
</evidence>
<evidence type="ECO:0000259" key="6">
    <source>
        <dbReference type="Pfam" id="PF03467"/>
    </source>
</evidence>
<evidence type="ECO:0000313" key="8">
    <source>
        <dbReference type="Proteomes" id="UP001222027"/>
    </source>
</evidence>
<dbReference type="SUPFAM" id="SSF54928">
    <property type="entry name" value="RNA-binding domain, RBD"/>
    <property type="match status" value="1"/>
</dbReference>
<comment type="subcellular location">
    <subcellularLocation>
        <location evidence="1">Nucleus</location>
    </subcellularLocation>
</comment>
<dbReference type="Pfam" id="PF03467">
    <property type="entry name" value="Smg4_UPF3"/>
    <property type="match status" value="1"/>
</dbReference>
<feature type="compositionally biased region" description="Low complexity" evidence="5">
    <location>
        <begin position="165"/>
        <end position="187"/>
    </location>
</feature>
<comment type="similarity">
    <text evidence="2">Belongs to the RENT3 family.</text>
</comment>
<keyword evidence="8" id="KW-1185">Reference proteome</keyword>
<name>A0AAV8PAE0_ENSVE</name>
<dbReference type="PANTHER" id="PTHR13112:SF0">
    <property type="entry name" value="FI21285P1"/>
    <property type="match status" value="1"/>
</dbReference>
<dbReference type="GO" id="GO:0005737">
    <property type="term" value="C:cytoplasm"/>
    <property type="evidence" value="ECO:0007669"/>
    <property type="project" value="TreeGrafter"/>
</dbReference>
<keyword evidence="4" id="KW-0539">Nucleus</keyword>
<evidence type="ECO:0000256" key="3">
    <source>
        <dbReference type="ARBA" id="ARBA00023161"/>
    </source>
</evidence>
<dbReference type="GO" id="GO:0045727">
    <property type="term" value="P:positive regulation of translation"/>
    <property type="evidence" value="ECO:0007669"/>
    <property type="project" value="TreeGrafter"/>
</dbReference>
<feature type="region of interest" description="Disordered" evidence="5">
    <location>
        <begin position="358"/>
        <end position="390"/>
    </location>
</feature>
<dbReference type="InterPro" id="IPR035979">
    <property type="entry name" value="RBD_domain_sf"/>
</dbReference>
<evidence type="ECO:0000256" key="5">
    <source>
        <dbReference type="SAM" id="MobiDB-lite"/>
    </source>
</evidence>
<organism evidence="7 8">
    <name type="scientific">Ensete ventricosum</name>
    <name type="common">Abyssinian banana</name>
    <name type="synonym">Musa ensete</name>
    <dbReference type="NCBI Taxonomy" id="4639"/>
    <lineage>
        <taxon>Eukaryota</taxon>
        <taxon>Viridiplantae</taxon>
        <taxon>Streptophyta</taxon>
        <taxon>Embryophyta</taxon>
        <taxon>Tracheophyta</taxon>
        <taxon>Spermatophyta</taxon>
        <taxon>Magnoliopsida</taxon>
        <taxon>Liliopsida</taxon>
        <taxon>Zingiberales</taxon>
        <taxon>Musaceae</taxon>
        <taxon>Ensete</taxon>
    </lineage>
</organism>
<evidence type="ECO:0000313" key="7">
    <source>
        <dbReference type="EMBL" id="KAJ8476930.1"/>
    </source>
</evidence>
<evidence type="ECO:0000256" key="2">
    <source>
        <dbReference type="ARBA" id="ARBA00005991"/>
    </source>
</evidence>
<dbReference type="GO" id="GO:0003729">
    <property type="term" value="F:mRNA binding"/>
    <property type="evidence" value="ECO:0007669"/>
    <property type="project" value="TreeGrafter"/>
</dbReference>
<feature type="region of interest" description="Disordered" evidence="5">
    <location>
        <begin position="162"/>
        <end position="214"/>
    </location>
</feature>
<gene>
    <name evidence="7" type="ORF">OPV22_020657</name>
</gene>
<dbReference type="GO" id="GO:0000184">
    <property type="term" value="P:nuclear-transcribed mRNA catabolic process, nonsense-mediated decay"/>
    <property type="evidence" value="ECO:0007669"/>
    <property type="project" value="UniProtKB-KW"/>
</dbReference>
<feature type="domain" description="UPF3" evidence="6">
    <location>
        <begin position="1"/>
        <end position="155"/>
    </location>
</feature>
<dbReference type="InterPro" id="IPR012677">
    <property type="entry name" value="Nucleotide-bd_a/b_plait_sf"/>
</dbReference>
<feature type="compositionally biased region" description="Polar residues" evidence="5">
    <location>
        <begin position="358"/>
        <end position="369"/>
    </location>
</feature>